<name>A0A0F9S379_9ZZZZ</name>
<gene>
    <name evidence="3" type="ORF">LCGC14_0569410</name>
</gene>
<dbReference type="InterPro" id="IPR000330">
    <property type="entry name" value="SNF2_N"/>
</dbReference>
<dbReference type="GO" id="GO:0005524">
    <property type="term" value="F:ATP binding"/>
    <property type="evidence" value="ECO:0007669"/>
    <property type="project" value="InterPro"/>
</dbReference>
<dbReference type="PANTHER" id="PTHR45766">
    <property type="entry name" value="DNA ANNEALING HELICASE AND ENDONUCLEASE ZRANB3 FAMILY MEMBER"/>
    <property type="match status" value="1"/>
</dbReference>
<organism evidence="3">
    <name type="scientific">marine sediment metagenome</name>
    <dbReference type="NCBI Taxonomy" id="412755"/>
    <lineage>
        <taxon>unclassified sequences</taxon>
        <taxon>metagenomes</taxon>
        <taxon>ecological metagenomes</taxon>
    </lineage>
</organism>
<dbReference type="PROSITE" id="PS51194">
    <property type="entry name" value="HELICASE_CTER"/>
    <property type="match status" value="1"/>
</dbReference>
<dbReference type="InterPro" id="IPR027417">
    <property type="entry name" value="P-loop_NTPase"/>
</dbReference>
<keyword evidence="1" id="KW-0378">Hydrolase</keyword>
<sequence>MKFKRSNQDYTAFLKTKAISDNPSGFDVDLDDLNQMLFDWQKVLVKWSLYKGRSALFEDCGLGKTPQQLAWSDTVHQKTDGDILILAPLAVSIQTQKEGEKFGVDVNVCKTQDGMKQGINITNYERLHHFDQADIAGIVLDESSILKNFAGMIRNQIIDQFISVPFKLCCTATPAPNDYMELGNHSEFLGVMTRTEMLAMFFINDSGEAGKWRLKGHVKDNLFWKWLSSWAVMLSMPSDLGYENGGFELPEIKYHECIIPTTAKPKRGLFVDEVQTLNERRQVRKETIDIRTRLAGNIINQTDDRFVIWCNLNDESAALTECIDSAIEVAGRHDNDIKSKRMLDFASGQIRRIVTKPKVAGLGMNWQICHNAIFVGLSDSWEQLYQAVRRIWRYGQVEEVNIYIIIESREGAVLKNIKRKDRQAKEMIENMITHTKELTKRELAQTTKDITDYVPQITMEVPAWLQSLQP</sequence>
<accession>A0A0F9S379</accession>
<dbReference type="GO" id="GO:0016787">
    <property type="term" value="F:hydrolase activity"/>
    <property type="evidence" value="ECO:0007669"/>
    <property type="project" value="UniProtKB-KW"/>
</dbReference>
<evidence type="ECO:0000256" key="1">
    <source>
        <dbReference type="ARBA" id="ARBA00022801"/>
    </source>
</evidence>
<dbReference type="InterPro" id="IPR014001">
    <property type="entry name" value="Helicase_ATP-bd"/>
</dbReference>
<protein>
    <recommendedName>
        <fullName evidence="2">Helicase C-terminal domain-containing protein</fullName>
    </recommendedName>
</protein>
<dbReference type="SUPFAM" id="SSF52540">
    <property type="entry name" value="P-loop containing nucleoside triphosphate hydrolases"/>
    <property type="match status" value="2"/>
</dbReference>
<dbReference type="Pfam" id="PF00271">
    <property type="entry name" value="Helicase_C"/>
    <property type="match status" value="1"/>
</dbReference>
<evidence type="ECO:0000259" key="2">
    <source>
        <dbReference type="PROSITE" id="PS51194"/>
    </source>
</evidence>
<dbReference type="Gene3D" id="3.40.50.300">
    <property type="entry name" value="P-loop containing nucleotide triphosphate hydrolases"/>
    <property type="match status" value="2"/>
</dbReference>
<dbReference type="EMBL" id="LAZR01000834">
    <property type="protein sequence ID" value="KKN56712.1"/>
    <property type="molecule type" value="Genomic_DNA"/>
</dbReference>
<comment type="caution">
    <text evidence="3">The sequence shown here is derived from an EMBL/GenBank/DDBJ whole genome shotgun (WGS) entry which is preliminary data.</text>
</comment>
<reference evidence="3" key="1">
    <citation type="journal article" date="2015" name="Nature">
        <title>Complex archaea that bridge the gap between prokaryotes and eukaryotes.</title>
        <authorList>
            <person name="Spang A."/>
            <person name="Saw J.H."/>
            <person name="Jorgensen S.L."/>
            <person name="Zaremba-Niedzwiedzka K."/>
            <person name="Martijn J."/>
            <person name="Lind A.E."/>
            <person name="van Eijk R."/>
            <person name="Schleper C."/>
            <person name="Guy L."/>
            <person name="Ettema T.J."/>
        </authorList>
    </citation>
    <scope>NUCLEOTIDE SEQUENCE</scope>
</reference>
<feature type="domain" description="Helicase C-terminal" evidence="2">
    <location>
        <begin position="282"/>
        <end position="439"/>
    </location>
</feature>
<dbReference type="PANTHER" id="PTHR45766:SF6">
    <property type="entry name" value="SWI_SNF-RELATED MATRIX-ASSOCIATED ACTIN-DEPENDENT REGULATOR OF CHROMATIN SUBFAMILY A-LIKE PROTEIN 1"/>
    <property type="match status" value="1"/>
</dbReference>
<dbReference type="AlphaFoldDB" id="A0A0F9S379"/>
<evidence type="ECO:0000313" key="3">
    <source>
        <dbReference type="EMBL" id="KKN56712.1"/>
    </source>
</evidence>
<dbReference type="Pfam" id="PF00176">
    <property type="entry name" value="SNF2-rel_dom"/>
    <property type="match status" value="1"/>
</dbReference>
<proteinExistence type="predicted"/>
<dbReference type="InterPro" id="IPR001650">
    <property type="entry name" value="Helicase_C-like"/>
</dbReference>
<dbReference type="SMART" id="SM00487">
    <property type="entry name" value="DEXDc"/>
    <property type="match status" value="1"/>
</dbReference>